<protein>
    <submittedName>
        <fullName evidence="2">Uncharacterized protein</fullName>
    </submittedName>
</protein>
<evidence type="ECO:0000256" key="1">
    <source>
        <dbReference type="SAM" id="Phobius"/>
    </source>
</evidence>
<dbReference type="Proteomes" id="UP000503820">
    <property type="component" value="Unassembled WGS sequence"/>
</dbReference>
<sequence length="62" mass="6810">MLDSIKIMFVIFSIVGIDDVFYENFALNAGYVVSNAIDTSSVCFVVLCVVLLSACIGQKRKE</sequence>
<keyword evidence="1" id="KW-1133">Transmembrane helix</keyword>
<evidence type="ECO:0000313" key="2">
    <source>
        <dbReference type="EMBL" id="GFM37880.1"/>
    </source>
</evidence>
<proteinExistence type="predicted"/>
<feature type="transmembrane region" description="Helical" evidence="1">
    <location>
        <begin position="7"/>
        <end position="27"/>
    </location>
</feature>
<feature type="transmembrane region" description="Helical" evidence="1">
    <location>
        <begin position="39"/>
        <end position="57"/>
    </location>
</feature>
<comment type="caution">
    <text evidence="2">The sequence shown here is derived from an EMBL/GenBank/DDBJ whole genome shotgun (WGS) entry which is preliminary data.</text>
</comment>
<evidence type="ECO:0000313" key="3">
    <source>
        <dbReference type="Proteomes" id="UP000503820"/>
    </source>
</evidence>
<dbReference type="AlphaFoldDB" id="A0A7J0BVY6"/>
<organism evidence="2 3">
    <name type="scientific">Desulfovibrio psychrotolerans</name>
    <dbReference type="NCBI Taxonomy" id="415242"/>
    <lineage>
        <taxon>Bacteria</taxon>
        <taxon>Pseudomonadati</taxon>
        <taxon>Thermodesulfobacteriota</taxon>
        <taxon>Desulfovibrionia</taxon>
        <taxon>Desulfovibrionales</taxon>
        <taxon>Desulfovibrionaceae</taxon>
        <taxon>Desulfovibrio</taxon>
    </lineage>
</organism>
<keyword evidence="1" id="KW-0472">Membrane</keyword>
<name>A0A7J0BVY6_9BACT</name>
<keyword evidence="1" id="KW-0812">Transmembrane</keyword>
<reference evidence="2 3" key="1">
    <citation type="submission" date="2020-05" db="EMBL/GenBank/DDBJ databases">
        <title>Draft genome sequence of Desulfovibrio psychrotolerans JS1T.</title>
        <authorList>
            <person name="Ueno A."/>
            <person name="Tamazawa S."/>
            <person name="Tamamura S."/>
            <person name="Murakami T."/>
            <person name="Kiyama T."/>
            <person name="Inomata H."/>
            <person name="Amano Y."/>
            <person name="Miyakawa K."/>
            <person name="Tamaki H."/>
            <person name="Naganuma T."/>
            <person name="Kaneko K."/>
        </authorList>
    </citation>
    <scope>NUCLEOTIDE SEQUENCE [LARGE SCALE GENOMIC DNA]</scope>
    <source>
        <strain evidence="2 3">JS1</strain>
    </source>
</reference>
<accession>A0A7J0BVY6</accession>
<keyword evidence="3" id="KW-1185">Reference proteome</keyword>
<dbReference type="EMBL" id="BLVP01000010">
    <property type="protein sequence ID" value="GFM37880.1"/>
    <property type="molecule type" value="Genomic_DNA"/>
</dbReference>
<gene>
    <name evidence="2" type="ORF">DSM19430T_25640</name>
</gene>